<evidence type="ECO:0000313" key="2">
    <source>
        <dbReference type="Proteomes" id="UP001551658"/>
    </source>
</evidence>
<accession>A0ABV3FGQ2</accession>
<proteinExistence type="predicted"/>
<name>A0ABV3FGQ2_9NOCA</name>
<reference evidence="1 2" key="1">
    <citation type="submission" date="2024-06" db="EMBL/GenBank/DDBJ databases">
        <title>The Natural Products Discovery Center: Release of the First 8490 Sequenced Strains for Exploring Actinobacteria Biosynthetic Diversity.</title>
        <authorList>
            <person name="Kalkreuter E."/>
            <person name="Kautsar S.A."/>
            <person name="Yang D."/>
            <person name="Bader C.D."/>
            <person name="Teijaro C.N."/>
            <person name="Fluegel L."/>
            <person name="Davis C.M."/>
            <person name="Simpson J.R."/>
            <person name="Lauterbach L."/>
            <person name="Steele A.D."/>
            <person name="Gui C."/>
            <person name="Meng S."/>
            <person name="Li G."/>
            <person name="Viehrig K."/>
            <person name="Ye F."/>
            <person name="Su P."/>
            <person name="Kiefer A.F."/>
            <person name="Nichols A."/>
            <person name="Cepeda A.J."/>
            <person name="Yan W."/>
            <person name="Fan B."/>
            <person name="Jiang Y."/>
            <person name="Adhikari A."/>
            <person name="Zheng C.-J."/>
            <person name="Schuster L."/>
            <person name="Cowan T.M."/>
            <person name="Smanski M.J."/>
            <person name="Chevrette M.G."/>
            <person name="De Carvalho L.P.S."/>
            <person name="Shen B."/>
        </authorList>
    </citation>
    <scope>NUCLEOTIDE SEQUENCE [LARGE SCALE GENOMIC DNA]</scope>
    <source>
        <strain evidence="1 2">NPDC050671</strain>
    </source>
</reference>
<dbReference type="RefSeq" id="WP_357985510.1">
    <property type="nucleotide sequence ID" value="NZ_JBFAIH010000022.1"/>
</dbReference>
<dbReference type="EMBL" id="JBFAIH010000022">
    <property type="protein sequence ID" value="MEV0366847.1"/>
    <property type="molecule type" value="Genomic_DNA"/>
</dbReference>
<gene>
    <name evidence="1" type="ORF">AB0H72_29555</name>
</gene>
<evidence type="ECO:0000313" key="1">
    <source>
        <dbReference type="EMBL" id="MEV0366847.1"/>
    </source>
</evidence>
<comment type="caution">
    <text evidence="1">The sequence shown here is derived from an EMBL/GenBank/DDBJ whole genome shotgun (WGS) entry which is preliminary data.</text>
</comment>
<dbReference type="Proteomes" id="UP001551658">
    <property type="component" value="Unassembled WGS sequence"/>
</dbReference>
<sequence>MQRRRLGSIRYRFEALHSFAAAPEELVRPLTGQNRGNMIVDLTGYT</sequence>
<organism evidence="1 2">
    <name type="scientific">Nocardia fusca</name>
    <dbReference type="NCBI Taxonomy" id="941183"/>
    <lineage>
        <taxon>Bacteria</taxon>
        <taxon>Bacillati</taxon>
        <taxon>Actinomycetota</taxon>
        <taxon>Actinomycetes</taxon>
        <taxon>Mycobacteriales</taxon>
        <taxon>Nocardiaceae</taxon>
        <taxon>Nocardia</taxon>
    </lineage>
</organism>
<protein>
    <submittedName>
        <fullName evidence="1">Uncharacterized protein</fullName>
    </submittedName>
</protein>
<keyword evidence="2" id="KW-1185">Reference proteome</keyword>